<dbReference type="InterPro" id="IPR026054">
    <property type="entry name" value="Nucleoporin"/>
</dbReference>
<keyword evidence="3" id="KW-0539">Nucleus</keyword>
<dbReference type="STRING" id="34506.A0A090KYC8"/>
<comment type="subcellular location">
    <subcellularLocation>
        <location evidence="1">Nucleus</location>
    </subcellularLocation>
</comment>
<dbReference type="GeneID" id="36374811"/>
<proteinExistence type="predicted"/>
<evidence type="ECO:0000313" key="7">
    <source>
        <dbReference type="Proteomes" id="UP000035682"/>
    </source>
</evidence>
<evidence type="ECO:0000313" key="9">
    <source>
        <dbReference type="WormBase" id="SRAE_1000071900"/>
    </source>
</evidence>
<dbReference type="InterPro" id="IPR015943">
    <property type="entry name" value="WD40/YVTN_repeat-like_dom_sf"/>
</dbReference>
<dbReference type="CTD" id="36374811"/>
<feature type="compositionally biased region" description="Basic and acidic residues" evidence="5">
    <location>
        <begin position="931"/>
        <end position="953"/>
    </location>
</feature>
<feature type="compositionally biased region" description="Polar residues" evidence="5">
    <location>
        <begin position="1021"/>
        <end position="1044"/>
    </location>
</feature>
<feature type="compositionally biased region" description="Basic and acidic residues" evidence="5">
    <location>
        <begin position="1049"/>
        <end position="1058"/>
    </location>
</feature>
<protein>
    <submittedName>
        <fullName evidence="6 8">Nuclear pore complex protein Nup214</fullName>
    </submittedName>
</protein>
<feature type="region of interest" description="Disordered" evidence="5">
    <location>
        <begin position="929"/>
        <end position="1090"/>
    </location>
</feature>
<dbReference type="GO" id="GO:0006405">
    <property type="term" value="P:RNA export from nucleus"/>
    <property type="evidence" value="ECO:0007669"/>
    <property type="project" value="TreeGrafter"/>
</dbReference>
<feature type="compositionally biased region" description="Polar residues" evidence="5">
    <location>
        <begin position="971"/>
        <end position="996"/>
    </location>
</feature>
<dbReference type="GO" id="GO:0005643">
    <property type="term" value="C:nuclear pore"/>
    <property type="evidence" value="ECO:0007669"/>
    <property type="project" value="TreeGrafter"/>
</dbReference>
<keyword evidence="4" id="KW-0175">Coiled coil</keyword>
<dbReference type="WBParaSite" id="SRAE_1000071900.1">
    <property type="protein sequence ID" value="SRAE_1000071900.1"/>
    <property type="gene ID" value="WBGene00257316"/>
</dbReference>
<dbReference type="GO" id="GO:0008139">
    <property type="term" value="F:nuclear localization sequence binding"/>
    <property type="evidence" value="ECO:0007669"/>
    <property type="project" value="TreeGrafter"/>
</dbReference>
<reference evidence="8" key="3">
    <citation type="submission" date="2020-12" db="UniProtKB">
        <authorList>
            <consortium name="WormBaseParasite"/>
        </authorList>
    </citation>
    <scope>IDENTIFICATION</scope>
</reference>
<reference evidence="6" key="1">
    <citation type="submission" date="2014-09" db="EMBL/GenBank/DDBJ databases">
        <authorList>
            <person name="Aslett A.Martin."/>
        </authorList>
    </citation>
    <scope>NUCLEOTIDE SEQUENCE</scope>
    <source>
        <strain evidence="6">ED321 Heterogonic</strain>
    </source>
</reference>
<feature type="region of interest" description="Disordered" evidence="5">
    <location>
        <begin position="1315"/>
        <end position="1340"/>
    </location>
</feature>
<dbReference type="PANTHER" id="PTHR23193:SF23">
    <property type="entry name" value="NUCLEAR PORE COMPLEX PROTEIN NUP153"/>
    <property type="match status" value="1"/>
</dbReference>
<dbReference type="OrthoDB" id="248320at2759"/>
<feature type="coiled-coil region" evidence="4">
    <location>
        <begin position="794"/>
        <end position="821"/>
    </location>
</feature>
<dbReference type="OMA" id="ICKGMVS"/>
<evidence type="ECO:0000256" key="5">
    <source>
        <dbReference type="SAM" id="MobiDB-lite"/>
    </source>
</evidence>
<feature type="compositionally biased region" description="Low complexity" evidence="5">
    <location>
        <begin position="1126"/>
        <end position="1146"/>
    </location>
</feature>
<name>A0A090KYC8_STRRB</name>
<feature type="coiled-coil region" evidence="4">
    <location>
        <begin position="595"/>
        <end position="665"/>
    </location>
</feature>
<feature type="compositionally biased region" description="Low complexity" evidence="5">
    <location>
        <begin position="1153"/>
        <end position="1166"/>
    </location>
</feature>
<keyword evidence="7" id="KW-1185">Reference proteome</keyword>
<organism evidence="6">
    <name type="scientific">Strongyloides ratti</name>
    <name type="common">Parasitic roundworm</name>
    <dbReference type="NCBI Taxonomy" id="34506"/>
    <lineage>
        <taxon>Eukaryota</taxon>
        <taxon>Metazoa</taxon>
        <taxon>Ecdysozoa</taxon>
        <taxon>Nematoda</taxon>
        <taxon>Chromadorea</taxon>
        <taxon>Rhabditida</taxon>
        <taxon>Tylenchina</taxon>
        <taxon>Panagrolaimomorpha</taxon>
        <taxon>Strongyloidoidea</taxon>
        <taxon>Strongyloididae</taxon>
        <taxon>Strongyloides</taxon>
    </lineage>
</organism>
<dbReference type="WormBase" id="SRAE_1000071900">
    <property type="protein sequence ID" value="SRP12248"/>
    <property type="gene ID" value="WBGene00257316"/>
</dbReference>
<dbReference type="Proteomes" id="UP000035682">
    <property type="component" value="Unplaced"/>
</dbReference>
<dbReference type="GO" id="GO:0017056">
    <property type="term" value="F:structural constituent of nuclear pore"/>
    <property type="evidence" value="ECO:0007669"/>
    <property type="project" value="TreeGrafter"/>
</dbReference>
<dbReference type="Gene3D" id="2.130.10.10">
    <property type="entry name" value="YVTN repeat-like/Quinoprotein amine dehydrogenase"/>
    <property type="match status" value="1"/>
</dbReference>
<dbReference type="GO" id="GO:0006606">
    <property type="term" value="P:protein import into nucleus"/>
    <property type="evidence" value="ECO:0007669"/>
    <property type="project" value="TreeGrafter"/>
</dbReference>
<dbReference type="PANTHER" id="PTHR23193">
    <property type="entry name" value="NUCLEAR PORE COMPLEX PROTEIN NUP"/>
    <property type="match status" value="1"/>
</dbReference>
<evidence type="ECO:0000256" key="4">
    <source>
        <dbReference type="SAM" id="Coils"/>
    </source>
</evidence>
<dbReference type="EMBL" id="LN609528">
    <property type="protein sequence ID" value="CEF62446.1"/>
    <property type="molecule type" value="Genomic_DNA"/>
</dbReference>
<sequence>MTDGTDVIYTKLITNNKISKPFPKVPFIFWITTSSKNGLIFTTNGTSTITTFLSSDIHNKVSNIKQKNTTIFNFDCNILRINCNCSGEYLAILSKKSNEYFIHIYDTKTFSFEFSDTPYPLYVDYAGENEILDFQWNPTIEEMFAYTTGGNRIYCLEFNPAGTCFLHKRIDELKSKGNCISWSPKGKQLVVGCMDGSMLQYKPDLTLVRREPCPVIDGENELICIGICWLGTTDFVFAFERKKSQSFSISLLILKKNQPAQWTHLGNICKCVEKIIDPVRFYFENIVEWGLVLVASNNGLGVAFLEKNGDTYRHIELPEDKDILLELGETYEMPFLCGFVIDKSAVDKYKEVIDDVTIEYKPSPVIVLLNSNGILQSYWLVTKSDNYKSINVARETIIPYKIRNGNPQNENIKSMIPKTPSNGGIQGNSLPLTSNDSKITKKEPITFSPVSTSSETPKISIKKELNLLNTSSKNDIDIKIEAMEKEKEIKQQLLNKEKEVIKKVGEEVNLITELEKEKAQKEKEEELVKLRKICGELITEYYSRKNTNIVQIQAQENAINRVCQQIAITNDESVKELLKTLKVMTISQNKVSHWAQIVSEDIETLNETLVTLKNKISYMKKNKASVAETYFFDTKSSFDESENKLQKVKENFTKLTKAVELLNKKIESKGLMNNIAKLDSAVVIGPEDQEYIQNVSRNIVRATYVAFRKLKLLSDKYAELKKLKEKKDHDDLDRSFLNQSTTLESSFILDKTFIGETQNLFTVNRNKSKEFQNYLKKKCSKPVGKKFVQTLPFLQNITAKKDEEENTLENTVSNVKDMLEKCLIVSRSVNNSFSESQPVDLYLTKEDITKIRQNTLDEAKQYAADFKTTLEMTRKLMVAEMKKIDFNPQKEEEKEQVKGNRVEAVATIATKSIDKNVLPVDLTNKENVVSKPEEVENKNETIVKVPSQEDKSNVSKGENSDVFVKTEDSSKPTNSSPLTMKNNEKTSLTQTVTIESPKNLVAEKESQENNSPQLSLFGGRTPSSDSSKSIFGNEAQVNSETLKTTPFRENIENKEKPKSSLFFEDTSKTKDSDNAQTPIFGDTTKTPPQQGSFFGGSSITNTPVKPSVFGGSSVTQKQNIFGQSAFGGSQSSGGSVFGGSQQTGQSAFGGSQSKSVFGGSAFGGSFNNQATKPPQSDEGMDDGNNISTGFFSSMSGLGSQATEKKNVFAQSAFGASTNTSRDNSSFSFARPAQTNTFQQSSNAPKPGFFSNTGSSFGGSNAAFAKPAFGETTGSSFGAPSSNTSTFGKSAFGQSSFGQSSFSSFANKAGTGFSNLSGNSQQSSFGANSSLNKSPAFTQWR</sequence>
<feature type="coiled-coil region" evidence="4">
    <location>
        <begin position="479"/>
        <end position="531"/>
    </location>
</feature>
<evidence type="ECO:0000256" key="3">
    <source>
        <dbReference type="ARBA" id="ARBA00023242"/>
    </source>
</evidence>
<dbReference type="RefSeq" id="XP_024501648.1">
    <property type="nucleotide sequence ID" value="XM_024647584.1"/>
</dbReference>
<accession>A0A090KYC8</accession>
<evidence type="ECO:0000256" key="2">
    <source>
        <dbReference type="ARBA" id="ARBA00022448"/>
    </source>
</evidence>
<evidence type="ECO:0000313" key="6">
    <source>
        <dbReference type="EMBL" id="CEF62446.1"/>
    </source>
</evidence>
<keyword evidence="2" id="KW-0813">Transport</keyword>
<gene>
    <name evidence="6 8 9" type="ORF">SRAE_1000071900</name>
</gene>
<reference evidence="7" key="2">
    <citation type="submission" date="2014-09" db="EMBL/GenBank/DDBJ databases">
        <authorList>
            <person name="Martin A.A."/>
        </authorList>
    </citation>
    <scope>NUCLEOTIDE SEQUENCE</scope>
    <source>
        <strain evidence="7">ED321</strain>
    </source>
</reference>
<dbReference type="SUPFAM" id="SSF117289">
    <property type="entry name" value="Nucleoporin domain"/>
    <property type="match status" value="1"/>
</dbReference>
<evidence type="ECO:0000313" key="8">
    <source>
        <dbReference type="WBParaSite" id="SRAE_1000071900.1"/>
    </source>
</evidence>
<evidence type="ECO:0000256" key="1">
    <source>
        <dbReference type="ARBA" id="ARBA00004123"/>
    </source>
</evidence>
<feature type="region of interest" description="Disordered" evidence="5">
    <location>
        <begin position="1126"/>
        <end position="1188"/>
    </location>
</feature>